<keyword evidence="3" id="KW-1185">Reference proteome</keyword>
<feature type="region of interest" description="Disordered" evidence="1">
    <location>
        <begin position="1"/>
        <end position="37"/>
    </location>
</feature>
<accession>A0AAD5DXT9</accession>
<dbReference type="SMART" id="SM01234">
    <property type="entry name" value="Haemolytic"/>
    <property type="match status" value="1"/>
</dbReference>
<organism evidence="2 3">
    <name type="scientific">Chlorella ohadii</name>
    <dbReference type="NCBI Taxonomy" id="2649997"/>
    <lineage>
        <taxon>Eukaryota</taxon>
        <taxon>Viridiplantae</taxon>
        <taxon>Chlorophyta</taxon>
        <taxon>core chlorophytes</taxon>
        <taxon>Trebouxiophyceae</taxon>
        <taxon>Chlorellales</taxon>
        <taxon>Chlorellaceae</taxon>
        <taxon>Chlorella clade</taxon>
        <taxon>Chlorella</taxon>
    </lineage>
</organism>
<dbReference type="Pfam" id="PF01809">
    <property type="entry name" value="YidD"/>
    <property type="match status" value="1"/>
</dbReference>
<evidence type="ECO:0008006" key="4">
    <source>
        <dbReference type="Google" id="ProtNLM"/>
    </source>
</evidence>
<name>A0AAD5DXT9_9CHLO</name>
<dbReference type="HAMAP" id="MF_00386">
    <property type="entry name" value="UPF0161_YidD"/>
    <property type="match status" value="1"/>
</dbReference>
<dbReference type="Proteomes" id="UP001205105">
    <property type="component" value="Unassembled WGS sequence"/>
</dbReference>
<evidence type="ECO:0000256" key="1">
    <source>
        <dbReference type="SAM" id="MobiDB-lite"/>
    </source>
</evidence>
<dbReference type="NCBIfam" id="TIGR00278">
    <property type="entry name" value="membrane protein insertion efficiency factor YidD"/>
    <property type="match status" value="1"/>
</dbReference>
<evidence type="ECO:0000313" key="3">
    <source>
        <dbReference type="Proteomes" id="UP001205105"/>
    </source>
</evidence>
<proteinExistence type="inferred from homology"/>
<feature type="region of interest" description="Disordered" evidence="1">
    <location>
        <begin position="76"/>
        <end position="116"/>
    </location>
</feature>
<dbReference type="InterPro" id="IPR002696">
    <property type="entry name" value="Membr_insert_effic_factor_YidD"/>
</dbReference>
<dbReference type="PANTHER" id="PTHR33383:SF1">
    <property type="entry name" value="MEMBRANE PROTEIN INSERTION EFFICIENCY FACTOR-RELATED"/>
    <property type="match status" value="1"/>
</dbReference>
<dbReference type="PANTHER" id="PTHR33383">
    <property type="entry name" value="MEMBRANE PROTEIN INSERTION EFFICIENCY FACTOR-RELATED"/>
    <property type="match status" value="1"/>
</dbReference>
<evidence type="ECO:0000313" key="2">
    <source>
        <dbReference type="EMBL" id="KAI7844170.1"/>
    </source>
</evidence>
<gene>
    <name evidence="2" type="ORF">COHA_002305</name>
</gene>
<sequence length="199" mass="20907">MAALVLSAAPPCRASGPLSSTDRRTKAAAAPPRAARRRLEVTACARCLAAGAARPLVPALQQLGCRGPASVAAVKEGAETASPQRQQQQAADSSAHDQPQQGAAPPAPAGEEQQDGVGVKAALAALRFYKGVISPLLPPACRFLPTCSVYSMEAFQRFGVGKGFVLTAWRLLRCQPFSSSKGYDPVRWPPPGLEFVFKE</sequence>
<protein>
    <recommendedName>
        <fullName evidence="4">Membrane protein insertion efficiency factor</fullName>
    </recommendedName>
</protein>
<dbReference type="AlphaFoldDB" id="A0AAD5DXT9"/>
<comment type="caution">
    <text evidence="2">The sequence shown here is derived from an EMBL/GenBank/DDBJ whole genome shotgun (WGS) entry which is preliminary data.</text>
</comment>
<reference evidence="2" key="1">
    <citation type="submission" date="2020-11" db="EMBL/GenBank/DDBJ databases">
        <title>Chlorella ohadii genome sequencing and assembly.</title>
        <authorList>
            <person name="Murik O."/>
            <person name="Treves H."/>
            <person name="Kedem I."/>
            <person name="Shotland Y."/>
            <person name="Kaplan A."/>
        </authorList>
    </citation>
    <scope>NUCLEOTIDE SEQUENCE</scope>
    <source>
        <strain evidence="2">1</strain>
    </source>
</reference>
<dbReference type="EMBL" id="JADXDR010000033">
    <property type="protein sequence ID" value="KAI7844170.1"/>
    <property type="molecule type" value="Genomic_DNA"/>
</dbReference>
<feature type="compositionally biased region" description="Low complexity" evidence="1">
    <location>
        <begin position="81"/>
        <end position="104"/>
    </location>
</feature>